<evidence type="ECO:0000313" key="3">
    <source>
        <dbReference type="EMBL" id="HIZ34870.1"/>
    </source>
</evidence>
<dbReference type="Proteomes" id="UP000824037">
    <property type="component" value="Unassembled WGS sequence"/>
</dbReference>
<protein>
    <submittedName>
        <fullName evidence="3">Uncharacterized protein</fullName>
    </submittedName>
</protein>
<reference evidence="3" key="1">
    <citation type="journal article" date="2021" name="PeerJ">
        <title>Extensive microbial diversity within the chicken gut microbiome revealed by metagenomics and culture.</title>
        <authorList>
            <person name="Gilroy R."/>
            <person name="Ravi A."/>
            <person name="Getino M."/>
            <person name="Pursley I."/>
            <person name="Horton D.L."/>
            <person name="Alikhan N.F."/>
            <person name="Baker D."/>
            <person name="Gharbi K."/>
            <person name="Hall N."/>
            <person name="Watson M."/>
            <person name="Adriaenssens E.M."/>
            <person name="Foster-Nyarko E."/>
            <person name="Jarju S."/>
            <person name="Secka A."/>
            <person name="Antonio M."/>
            <person name="Oren A."/>
            <person name="Chaudhuri R.R."/>
            <person name="La Ragione R."/>
            <person name="Hildebrand F."/>
            <person name="Pallen M.J."/>
        </authorList>
    </citation>
    <scope>NUCLEOTIDE SEQUENCE</scope>
    <source>
        <strain evidence="3">ChiGjej4B4-7305</strain>
    </source>
</reference>
<evidence type="ECO:0000256" key="1">
    <source>
        <dbReference type="SAM" id="MobiDB-lite"/>
    </source>
</evidence>
<keyword evidence="2" id="KW-1133">Transmembrane helix</keyword>
<name>A0A9D2ECD7_9MICO</name>
<dbReference type="EMBL" id="DXBY01000060">
    <property type="protein sequence ID" value="HIZ34870.1"/>
    <property type="molecule type" value="Genomic_DNA"/>
</dbReference>
<proteinExistence type="predicted"/>
<sequence>MAKRGAVGPAAITLIVLDALLLVALVVIMVTWPDTSAAEDEPSPGTSTSATATSDAGGSGEGEETTQADAVEVPDGAQDVAGFIMPSGNIWCELADESTQCVIESFNYSPPSIEDCSEDVAGHVWAVTADEAGPTCPSDEVPEPSQELTELDYGEATAVGDFLCESTEEGVTCRSVSTGHGFEIAREGTRSF</sequence>
<keyword evidence="2" id="KW-0812">Transmembrane</keyword>
<evidence type="ECO:0000256" key="2">
    <source>
        <dbReference type="SAM" id="Phobius"/>
    </source>
</evidence>
<reference evidence="3" key="2">
    <citation type="submission" date="2021-04" db="EMBL/GenBank/DDBJ databases">
        <authorList>
            <person name="Gilroy R."/>
        </authorList>
    </citation>
    <scope>NUCLEOTIDE SEQUENCE</scope>
    <source>
        <strain evidence="3">ChiGjej4B4-7305</strain>
    </source>
</reference>
<organism evidence="3 4">
    <name type="scientific">Candidatus Ruania gallistercoris</name>
    <dbReference type="NCBI Taxonomy" id="2838746"/>
    <lineage>
        <taxon>Bacteria</taxon>
        <taxon>Bacillati</taxon>
        <taxon>Actinomycetota</taxon>
        <taxon>Actinomycetes</taxon>
        <taxon>Micrococcales</taxon>
        <taxon>Ruaniaceae</taxon>
        <taxon>Ruania</taxon>
    </lineage>
</organism>
<accession>A0A9D2ECD7</accession>
<feature type="region of interest" description="Disordered" evidence="1">
    <location>
        <begin position="36"/>
        <end position="66"/>
    </location>
</feature>
<feature type="transmembrane region" description="Helical" evidence="2">
    <location>
        <begin position="12"/>
        <end position="32"/>
    </location>
</feature>
<feature type="compositionally biased region" description="Low complexity" evidence="1">
    <location>
        <begin position="43"/>
        <end position="56"/>
    </location>
</feature>
<keyword evidence="2" id="KW-0472">Membrane</keyword>
<dbReference type="AlphaFoldDB" id="A0A9D2ECD7"/>
<evidence type="ECO:0000313" key="4">
    <source>
        <dbReference type="Proteomes" id="UP000824037"/>
    </source>
</evidence>
<comment type="caution">
    <text evidence="3">The sequence shown here is derived from an EMBL/GenBank/DDBJ whole genome shotgun (WGS) entry which is preliminary data.</text>
</comment>
<gene>
    <name evidence="3" type="ORF">H9815_03760</name>
</gene>